<dbReference type="AlphaFoldDB" id="A0AA36IZ85"/>
<dbReference type="InterPro" id="IPR021109">
    <property type="entry name" value="Peptidase_aspartic_dom_sf"/>
</dbReference>
<organism evidence="1 2">
    <name type="scientific">Effrenium voratum</name>
    <dbReference type="NCBI Taxonomy" id="2562239"/>
    <lineage>
        <taxon>Eukaryota</taxon>
        <taxon>Sar</taxon>
        <taxon>Alveolata</taxon>
        <taxon>Dinophyceae</taxon>
        <taxon>Suessiales</taxon>
        <taxon>Symbiodiniaceae</taxon>
        <taxon>Effrenium</taxon>
    </lineage>
</organism>
<keyword evidence="2" id="KW-1185">Reference proteome</keyword>
<name>A0AA36IZ85_9DINO</name>
<evidence type="ECO:0000313" key="2">
    <source>
        <dbReference type="Proteomes" id="UP001178507"/>
    </source>
</evidence>
<dbReference type="Proteomes" id="UP001178507">
    <property type="component" value="Unassembled WGS sequence"/>
</dbReference>
<evidence type="ECO:0008006" key="3">
    <source>
        <dbReference type="Google" id="ProtNLM"/>
    </source>
</evidence>
<dbReference type="EMBL" id="CAUJNA010003204">
    <property type="protein sequence ID" value="CAJ1395595.1"/>
    <property type="molecule type" value="Genomic_DNA"/>
</dbReference>
<protein>
    <recommendedName>
        <fullName evidence="3">Aspartyl protease</fullName>
    </recommendedName>
</protein>
<reference evidence="1" key="1">
    <citation type="submission" date="2023-08" db="EMBL/GenBank/DDBJ databases">
        <authorList>
            <person name="Chen Y."/>
            <person name="Shah S."/>
            <person name="Dougan E. K."/>
            <person name="Thang M."/>
            <person name="Chan C."/>
        </authorList>
    </citation>
    <scope>NUCLEOTIDE SEQUENCE</scope>
</reference>
<comment type="caution">
    <text evidence="1">The sequence shown here is derived from an EMBL/GenBank/DDBJ whole genome shotgun (WGS) entry which is preliminary data.</text>
</comment>
<gene>
    <name evidence="1" type="ORF">EVOR1521_LOCUS19995</name>
</gene>
<dbReference type="SUPFAM" id="SSF50630">
    <property type="entry name" value="Acid proteases"/>
    <property type="match status" value="1"/>
</dbReference>
<accession>A0AA36IZ85</accession>
<proteinExistence type="predicted"/>
<dbReference type="Pfam" id="PF13650">
    <property type="entry name" value="Asp_protease_2"/>
    <property type="match status" value="1"/>
</dbReference>
<evidence type="ECO:0000313" key="1">
    <source>
        <dbReference type="EMBL" id="CAJ1395595.1"/>
    </source>
</evidence>
<dbReference type="Gene3D" id="2.40.70.10">
    <property type="entry name" value="Acid Proteases"/>
    <property type="match status" value="2"/>
</dbReference>
<sequence>MRALSSHSAISAPRRCARFFVLLVLPCGFLLPCFAGFSLSLHLEPWRMQQIAQVEMSASRRDVMIGAALSQAELQQVKPICEVQLHRVKPVQGQVGGQFASISALLGGKSVELMLDTGLSEGMVTPSLAKQLKLPSVGSAEGATATGGATVELVELRDLILECGELLAPVTAAVASFPEENIDENWSLTGMLGYQVLQNYDADIDFPRGKLRLWRPGEGAAVARQAGLADVEAVVLSDFAILGVRVLQPGGRAAAALGIVDTGAGFSAITPSAAELLKAQAGRKAVTIVGVDGKPVQMPLSSEVTLRLGGRALTDGGWETAVSLKTTRVALGDLPALQTFANGKPAVLLGLDVLGGRRLVFAAGSGPRRHLFIGPEDR</sequence>